<name>A0AAW1SDY7_9CHLO</name>
<evidence type="ECO:0000256" key="2">
    <source>
        <dbReference type="SAM" id="MobiDB-lite"/>
    </source>
</evidence>
<dbReference type="PANTHER" id="PTHR13238">
    <property type="entry name" value="PROTEIN C21ORF59"/>
    <property type="match status" value="1"/>
</dbReference>
<dbReference type="GO" id="GO:0003352">
    <property type="term" value="P:regulation of cilium movement"/>
    <property type="evidence" value="ECO:0007669"/>
    <property type="project" value="InterPro"/>
</dbReference>
<keyword evidence="4" id="KW-1185">Reference proteome</keyword>
<dbReference type="Proteomes" id="UP001445335">
    <property type="component" value="Unassembled WGS sequence"/>
</dbReference>
<dbReference type="PANTHER" id="PTHR13238:SF0">
    <property type="entry name" value="CILIA- AND FLAGELLA-ASSOCIATED PROTEIN 298"/>
    <property type="match status" value="1"/>
</dbReference>
<comment type="caution">
    <text evidence="3">The sequence shown here is derived from an EMBL/GenBank/DDBJ whole genome shotgun (WGS) entry which is preliminary data.</text>
</comment>
<feature type="compositionally biased region" description="Low complexity" evidence="2">
    <location>
        <begin position="92"/>
        <end position="104"/>
    </location>
</feature>
<evidence type="ECO:0000313" key="4">
    <source>
        <dbReference type="Proteomes" id="UP001445335"/>
    </source>
</evidence>
<sequence>MVLLHIKRSDQDHFLLGVPAQALGGDALALAVRVSNLRHRLLRLCEDGTQLLCSGPAPQTRGCQQDGADSDEEPEGPSASNGPGRAAPSQTAPAGIERAAAGPEEGPETAHNGAVPAAECAEYLERALAGAKQAAHTDHVARRLALTEAALLGALDAVRGAVLAAFPGGLLPWDPVRRGLEGAPGHQGPEALEAAAAELWFAGRALALDAPLSARLGRNDKTRVVLRLQRRGLGAPVREPVVDEETHKAMLAWHFKKQEQQKKLAEDDGTTHYDSAWANPKALKAHFSGVQTLRLG</sequence>
<dbReference type="InterPro" id="IPR021298">
    <property type="entry name" value="CFAP298"/>
</dbReference>
<dbReference type="AlphaFoldDB" id="A0AAW1SDY7"/>
<dbReference type="Pfam" id="PF11069">
    <property type="entry name" value="CFAP298"/>
    <property type="match status" value="1"/>
</dbReference>
<gene>
    <name evidence="3" type="ORF">WJX81_007262</name>
</gene>
<proteinExistence type="inferred from homology"/>
<accession>A0AAW1SDY7</accession>
<evidence type="ECO:0000313" key="3">
    <source>
        <dbReference type="EMBL" id="KAK9844182.1"/>
    </source>
</evidence>
<protein>
    <submittedName>
        <fullName evidence="3">Uncharacterized protein</fullName>
    </submittedName>
</protein>
<evidence type="ECO:0000256" key="1">
    <source>
        <dbReference type="ARBA" id="ARBA00009619"/>
    </source>
</evidence>
<dbReference type="EMBL" id="JALJOU010000004">
    <property type="protein sequence ID" value="KAK9844182.1"/>
    <property type="molecule type" value="Genomic_DNA"/>
</dbReference>
<organism evidence="3 4">
    <name type="scientific">Elliptochloris bilobata</name>
    <dbReference type="NCBI Taxonomy" id="381761"/>
    <lineage>
        <taxon>Eukaryota</taxon>
        <taxon>Viridiplantae</taxon>
        <taxon>Chlorophyta</taxon>
        <taxon>core chlorophytes</taxon>
        <taxon>Trebouxiophyceae</taxon>
        <taxon>Trebouxiophyceae incertae sedis</taxon>
        <taxon>Elliptochloris clade</taxon>
        <taxon>Elliptochloris</taxon>
    </lineage>
</organism>
<reference evidence="3 4" key="1">
    <citation type="journal article" date="2024" name="Nat. Commun.">
        <title>Phylogenomics reveals the evolutionary origins of lichenization in chlorophyte algae.</title>
        <authorList>
            <person name="Puginier C."/>
            <person name="Libourel C."/>
            <person name="Otte J."/>
            <person name="Skaloud P."/>
            <person name="Haon M."/>
            <person name="Grisel S."/>
            <person name="Petersen M."/>
            <person name="Berrin J.G."/>
            <person name="Delaux P.M."/>
            <person name="Dal Grande F."/>
            <person name="Keller J."/>
        </authorList>
    </citation>
    <scope>NUCLEOTIDE SEQUENCE [LARGE SCALE GENOMIC DNA]</scope>
    <source>
        <strain evidence="3 4">SAG 245.80</strain>
    </source>
</reference>
<comment type="similarity">
    <text evidence="1">Belongs to the CFAP298 family.</text>
</comment>
<feature type="region of interest" description="Disordered" evidence="2">
    <location>
        <begin position="55"/>
        <end position="112"/>
    </location>
</feature>